<dbReference type="Gramene" id="OBART11G06520.1">
    <property type="protein sequence ID" value="OBART11G06520.1"/>
    <property type="gene ID" value="OBART11G06520"/>
</dbReference>
<reference evidence="2" key="2">
    <citation type="submission" date="2015-03" db="UniProtKB">
        <authorList>
            <consortium name="EnsemblPlants"/>
        </authorList>
    </citation>
    <scope>IDENTIFICATION</scope>
</reference>
<dbReference type="EnsemblPlants" id="OBART11G06520.1">
    <property type="protein sequence ID" value="OBART11G06520.1"/>
    <property type="gene ID" value="OBART11G06520"/>
</dbReference>
<dbReference type="PaxDb" id="65489-OBART11G06520.1"/>
<feature type="region of interest" description="Disordered" evidence="1">
    <location>
        <begin position="1"/>
        <end position="22"/>
    </location>
</feature>
<keyword evidence="3" id="KW-1185">Reference proteome</keyword>
<dbReference type="AlphaFoldDB" id="A0A0D3HJJ4"/>
<sequence length="65" mass="7066">MASPDFPVRPGGGEAAAEGEGERMAVARLAARTVRWLVRDSLLPMRRRRYAGRRRSPVARCGGAS</sequence>
<dbReference type="HOGENOM" id="CLU_2853616_0_0_1"/>
<evidence type="ECO:0000313" key="3">
    <source>
        <dbReference type="Proteomes" id="UP000026960"/>
    </source>
</evidence>
<accession>A0A0D3HJJ4</accession>
<reference evidence="2" key="1">
    <citation type="journal article" date="2009" name="Rice">
        <title>De Novo Next Generation Sequencing of Plant Genomes.</title>
        <authorList>
            <person name="Rounsley S."/>
            <person name="Marri P.R."/>
            <person name="Yu Y."/>
            <person name="He R."/>
            <person name="Sisneros N."/>
            <person name="Goicoechea J.L."/>
            <person name="Lee S.J."/>
            <person name="Angelova A."/>
            <person name="Kudrna D."/>
            <person name="Luo M."/>
            <person name="Affourtit J."/>
            <person name="Desany B."/>
            <person name="Knight J."/>
            <person name="Niazi F."/>
            <person name="Egholm M."/>
            <person name="Wing R.A."/>
        </authorList>
    </citation>
    <scope>NUCLEOTIDE SEQUENCE [LARGE SCALE GENOMIC DNA]</scope>
    <source>
        <strain evidence="2">cv. IRGC 105608</strain>
    </source>
</reference>
<organism evidence="2">
    <name type="scientific">Oryza barthii</name>
    <dbReference type="NCBI Taxonomy" id="65489"/>
    <lineage>
        <taxon>Eukaryota</taxon>
        <taxon>Viridiplantae</taxon>
        <taxon>Streptophyta</taxon>
        <taxon>Embryophyta</taxon>
        <taxon>Tracheophyta</taxon>
        <taxon>Spermatophyta</taxon>
        <taxon>Magnoliopsida</taxon>
        <taxon>Liliopsida</taxon>
        <taxon>Poales</taxon>
        <taxon>Poaceae</taxon>
        <taxon>BOP clade</taxon>
        <taxon>Oryzoideae</taxon>
        <taxon>Oryzeae</taxon>
        <taxon>Oryzinae</taxon>
        <taxon>Oryza</taxon>
    </lineage>
</organism>
<evidence type="ECO:0000256" key="1">
    <source>
        <dbReference type="SAM" id="MobiDB-lite"/>
    </source>
</evidence>
<protein>
    <submittedName>
        <fullName evidence="2">Uncharacterized protein</fullName>
    </submittedName>
</protein>
<name>A0A0D3HJJ4_9ORYZ</name>
<dbReference type="Proteomes" id="UP000026960">
    <property type="component" value="Chromosome 11"/>
</dbReference>
<proteinExistence type="predicted"/>
<evidence type="ECO:0000313" key="2">
    <source>
        <dbReference type="EnsemblPlants" id="OBART11G06520.1"/>
    </source>
</evidence>